<comment type="caution">
    <text evidence="2">The sequence shown here is derived from an EMBL/GenBank/DDBJ whole genome shotgun (WGS) entry which is preliminary data.</text>
</comment>
<protein>
    <submittedName>
        <fullName evidence="2">Zinc finger, BED-type</fullName>
    </submittedName>
</protein>
<dbReference type="InterPro" id="IPR052035">
    <property type="entry name" value="ZnF_BED_domain_contain"/>
</dbReference>
<dbReference type="PANTHER" id="PTHR46481">
    <property type="entry name" value="ZINC FINGER BED DOMAIN-CONTAINING PROTEIN 4"/>
    <property type="match status" value="1"/>
</dbReference>
<dbReference type="Proteomes" id="UP000245207">
    <property type="component" value="Unassembled WGS sequence"/>
</dbReference>
<dbReference type="OrthoDB" id="1869581at2759"/>
<feature type="region of interest" description="Disordered" evidence="1">
    <location>
        <begin position="157"/>
        <end position="178"/>
    </location>
</feature>
<feature type="region of interest" description="Disordered" evidence="1">
    <location>
        <begin position="1"/>
        <end position="35"/>
    </location>
</feature>
<dbReference type="SUPFAM" id="SSF140996">
    <property type="entry name" value="Hermes dimerisation domain"/>
    <property type="match status" value="1"/>
</dbReference>
<proteinExistence type="predicted"/>
<dbReference type="PANTHER" id="PTHR46481:SF8">
    <property type="entry name" value="ZINC FINGER BED DOMAIN-CONTAINING PROTEIN RICESLEEPER 1-LIKE"/>
    <property type="match status" value="1"/>
</dbReference>
<organism evidence="2 3">
    <name type="scientific">Artemisia annua</name>
    <name type="common">Sweet wormwood</name>
    <dbReference type="NCBI Taxonomy" id="35608"/>
    <lineage>
        <taxon>Eukaryota</taxon>
        <taxon>Viridiplantae</taxon>
        <taxon>Streptophyta</taxon>
        <taxon>Embryophyta</taxon>
        <taxon>Tracheophyta</taxon>
        <taxon>Spermatophyta</taxon>
        <taxon>Magnoliopsida</taxon>
        <taxon>eudicotyledons</taxon>
        <taxon>Gunneridae</taxon>
        <taxon>Pentapetalae</taxon>
        <taxon>asterids</taxon>
        <taxon>campanulids</taxon>
        <taxon>Asterales</taxon>
        <taxon>Asteraceae</taxon>
        <taxon>Asteroideae</taxon>
        <taxon>Anthemideae</taxon>
        <taxon>Artemisiinae</taxon>
        <taxon>Artemisia</taxon>
    </lineage>
</organism>
<feature type="compositionally biased region" description="Basic and acidic residues" evidence="1">
    <location>
        <begin position="9"/>
        <end position="35"/>
    </location>
</feature>
<dbReference type="Gene3D" id="1.10.10.1070">
    <property type="entry name" value="Zinc finger, BED domain-containing"/>
    <property type="match status" value="1"/>
</dbReference>
<sequence length="178" mass="20105">MEPSGSEASEARSIDKGSENVNEHVNENIDEGVNERVDEKKKSKVVGNHLCGIIFRSSKRVLPQLHVLIVVRSLQQSPSRMPATMGESGGSLVSHSFNQERCRQAVARMCIKDNRPFSIVEDEGFQELMLELTEHDYTSYFYNETEDGDEGTRMMRKTKKKKKNVVAVPNEDVWSNAS</sequence>
<keyword evidence="3" id="KW-1185">Reference proteome</keyword>
<reference evidence="2 3" key="1">
    <citation type="journal article" date="2018" name="Mol. Plant">
        <title>The genome of Artemisia annua provides insight into the evolution of Asteraceae family and artemisinin biosynthesis.</title>
        <authorList>
            <person name="Shen Q."/>
            <person name="Zhang L."/>
            <person name="Liao Z."/>
            <person name="Wang S."/>
            <person name="Yan T."/>
            <person name="Shi P."/>
            <person name="Liu M."/>
            <person name="Fu X."/>
            <person name="Pan Q."/>
            <person name="Wang Y."/>
            <person name="Lv Z."/>
            <person name="Lu X."/>
            <person name="Zhang F."/>
            <person name="Jiang W."/>
            <person name="Ma Y."/>
            <person name="Chen M."/>
            <person name="Hao X."/>
            <person name="Li L."/>
            <person name="Tang Y."/>
            <person name="Lv G."/>
            <person name="Zhou Y."/>
            <person name="Sun X."/>
            <person name="Brodelius P.E."/>
            <person name="Rose J.K.C."/>
            <person name="Tang K."/>
        </authorList>
    </citation>
    <scope>NUCLEOTIDE SEQUENCE [LARGE SCALE GENOMIC DNA]</scope>
    <source>
        <strain evidence="3">cv. Huhao1</strain>
        <tissue evidence="2">Leaf</tissue>
    </source>
</reference>
<evidence type="ECO:0000313" key="3">
    <source>
        <dbReference type="Proteomes" id="UP000245207"/>
    </source>
</evidence>
<gene>
    <name evidence="2" type="ORF">CTI12_AA471840</name>
</gene>
<evidence type="ECO:0000313" key="2">
    <source>
        <dbReference type="EMBL" id="PWA50518.1"/>
    </source>
</evidence>
<accession>A0A2U1LNF2</accession>
<dbReference type="STRING" id="35608.A0A2U1LNF2"/>
<dbReference type="AlphaFoldDB" id="A0A2U1LNF2"/>
<name>A0A2U1LNF2_ARTAN</name>
<evidence type="ECO:0000256" key="1">
    <source>
        <dbReference type="SAM" id="MobiDB-lite"/>
    </source>
</evidence>
<dbReference type="EMBL" id="PKPP01008501">
    <property type="protein sequence ID" value="PWA50518.1"/>
    <property type="molecule type" value="Genomic_DNA"/>
</dbReference>